<organism evidence="2 3">
    <name type="scientific">Ceraceosorus guamensis</name>
    <dbReference type="NCBI Taxonomy" id="1522189"/>
    <lineage>
        <taxon>Eukaryota</taxon>
        <taxon>Fungi</taxon>
        <taxon>Dikarya</taxon>
        <taxon>Basidiomycota</taxon>
        <taxon>Ustilaginomycotina</taxon>
        <taxon>Exobasidiomycetes</taxon>
        <taxon>Ceraceosorales</taxon>
        <taxon>Ceraceosoraceae</taxon>
        <taxon>Ceraceosorus</taxon>
    </lineage>
</organism>
<dbReference type="GeneID" id="37032456"/>
<proteinExistence type="predicted"/>
<name>A0A316W9I6_9BASI</name>
<sequence>MRRSAREGQLEIRPTVHHRKSRLPTSGLYIYFLLRIFLLHSSLSIGTFLFLIISARKQKASASALQFVSNSRR</sequence>
<keyword evidence="1" id="KW-0812">Transmembrane</keyword>
<dbReference type="Proteomes" id="UP000245783">
    <property type="component" value="Unassembled WGS sequence"/>
</dbReference>
<reference evidence="2 3" key="1">
    <citation type="journal article" date="2018" name="Mol. Biol. Evol.">
        <title>Broad Genomic Sampling Reveals a Smut Pathogenic Ancestry of the Fungal Clade Ustilaginomycotina.</title>
        <authorList>
            <person name="Kijpornyongpan T."/>
            <person name="Mondo S.J."/>
            <person name="Barry K."/>
            <person name="Sandor L."/>
            <person name="Lee J."/>
            <person name="Lipzen A."/>
            <person name="Pangilinan J."/>
            <person name="LaButti K."/>
            <person name="Hainaut M."/>
            <person name="Henrissat B."/>
            <person name="Grigoriev I.V."/>
            <person name="Spatafora J.W."/>
            <person name="Aime M.C."/>
        </authorList>
    </citation>
    <scope>NUCLEOTIDE SEQUENCE [LARGE SCALE GENOMIC DNA]</scope>
    <source>
        <strain evidence="2 3">MCA 4658</strain>
    </source>
</reference>
<evidence type="ECO:0000313" key="2">
    <source>
        <dbReference type="EMBL" id="PWN45728.1"/>
    </source>
</evidence>
<feature type="transmembrane region" description="Helical" evidence="1">
    <location>
        <begin position="28"/>
        <end position="53"/>
    </location>
</feature>
<accession>A0A316W9I6</accession>
<evidence type="ECO:0000313" key="3">
    <source>
        <dbReference type="Proteomes" id="UP000245783"/>
    </source>
</evidence>
<keyword evidence="1" id="KW-0472">Membrane</keyword>
<protein>
    <submittedName>
        <fullName evidence="2">Uncharacterized protein</fullName>
    </submittedName>
</protein>
<dbReference type="InParanoid" id="A0A316W9I6"/>
<gene>
    <name evidence="2" type="ORF">IE81DRAFT_167109</name>
</gene>
<dbReference type="EMBL" id="KZ819354">
    <property type="protein sequence ID" value="PWN45728.1"/>
    <property type="molecule type" value="Genomic_DNA"/>
</dbReference>
<keyword evidence="3" id="KW-1185">Reference proteome</keyword>
<dbReference type="RefSeq" id="XP_025372888.1">
    <property type="nucleotide sequence ID" value="XM_025510586.1"/>
</dbReference>
<evidence type="ECO:0000256" key="1">
    <source>
        <dbReference type="SAM" id="Phobius"/>
    </source>
</evidence>
<dbReference type="AlphaFoldDB" id="A0A316W9I6"/>
<keyword evidence="1" id="KW-1133">Transmembrane helix</keyword>